<dbReference type="RefSeq" id="WP_249294491.1">
    <property type="nucleotide sequence ID" value="NZ_JACRSV010000001.1"/>
</dbReference>
<dbReference type="PROSITE" id="PS00198">
    <property type="entry name" value="4FE4S_FER_1"/>
    <property type="match status" value="1"/>
</dbReference>
<dbReference type="AlphaFoldDB" id="A0A926E3T0"/>
<dbReference type="InterPro" id="IPR017896">
    <property type="entry name" value="4Fe4S_Fe-S-bd"/>
</dbReference>
<keyword evidence="4" id="KW-0677">Repeat</keyword>
<evidence type="ECO:0000256" key="6">
    <source>
        <dbReference type="ARBA" id="ARBA00023004"/>
    </source>
</evidence>
<evidence type="ECO:0000313" key="9">
    <source>
        <dbReference type="EMBL" id="MBC8559599.1"/>
    </source>
</evidence>
<evidence type="ECO:0000256" key="2">
    <source>
        <dbReference type="ARBA" id="ARBA00022485"/>
    </source>
</evidence>
<gene>
    <name evidence="9" type="ORF">H8710_05870</name>
</gene>
<keyword evidence="7" id="KW-0411">Iron-sulfur</keyword>
<proteinExistence type="predicted"/>
<dbReference type="PANTHER" id="PTHR43687">
    <property type="entry name" value="ADENYLYLSULFATE REDUCTASE, BETA SUBUNIT"/>
    <property type="match status" value="1"/>
</dbReference>
<evidence type="ECO:0000256" key="5">
    <source>
        <dbReference type="ARBA" id="ARBA00022982"/>
    </source>
</evidence>
<dbReference type="PANTHER" id="PTHR43687:SF6">
    <property type="entry name" value="L-ASPARTATE SEMIALDEHYDE SULFURTRANSFERASE IRON-SULFUR SUBUNIT"/>
    <property type="match status" value="1"/>
</dbReference>
<protein>
    <submittedName>
        <fullName evidence="9">4Fe-4S binding protein</fullName>
    </submittedName>
</protein>
<dbReference type="SUPFAM" id="SSF54862">
    <property type="entry name" value="4Fe-4S ferredoxins"/>
    <property type="match status" value="1"/>
</dbReference>
<dbReference type="InterPro" id="IPR050572">
    <property type="entry name" value="Fe-S_Ferredoxin"/>
</dbReference>
<dbReference type="InterPro" id="IPR017900">
    <property type="entry name" value="4Fe4S_Fe_S_CS"/>
</dbReference>
<evidence type="ECO:0000256" key="3">
    <source>
        <dbReference type="ARBA" id="ARBA00022723"/>
    </source>
</evidence>
<dbReference type="Gene3D" id="3.30.70.20">
    <property type="match status" value="1"/>
</dbReference>
<keyword evidence="1" id="KW-0813">Transport</keyword>
<sequence>MNKAIRIARVGKECVACGCCVTVCPKRAIHIDAGVRAKVDGDQCVGCGKCAKICPAAVILIEKRGAEA</sequence>
<dbReference type="PROSITE" id="PS51379">
    <property type="entry name" value="4FE4S_FER_2"/>
    <property type="match status" value="2"/>
</dbReference>
<feature type="domain" description="4Fe-4S ferredoxin-type" evidence="8">
    <location>
        <begin position="35"/>
        <end position="64"/>
    </location>
</feature>
<keyword evidence="3" id="KW-0479">Metal-binding</keyword>
<keyword evidence="2" id="KW-0004">4Fe-4S</keyword>
<feature type="domain" description="4Fe-4S ferredoxin-type" evidence="8">
    <location>
        <begin position="3"/>
        <end position="34"/>
    </location>
</feature>
<keyword evidence="6" id="KW-0408">Iron</keyword>
<keyword evidence="10" id="KW-1185">Reference proteome</keyword>
<comment type="caution">
    <text evidence="9">The sequence shown here is derived from an EMBL/GenBank/DDBJ whole genome shotgun (WGS) entry which is preliminary data.</text>
</comment>
<evidence type="ECO:0000313" key="10">
    <source>
        <dbReference type="Proteomes" id="UP000610760"/>
    </source>
</evidence>
<dbReference type="Proteomes" id="UP000610760">
    <property type="component" value="Unassembled WGS sequence"/>
</dbReference>
<dbReference type="EMBL" id="JACRSV010000001">
    <property type="protein sequence ID" value="MBC8559599.1"/>
    <property type="molecule type" value="Genomic_DNA"/>
</dbReference>
<organism evidence="9 10">
    <name type="scientific">Fumia xinanensis</name>
    <dbReference type="NCBI Taxonomy" id="2763659"/>
    <lineage>
        <taxon>Bacteria</taxon>
        <taxon>Bacillati</taxon>
        <taxon>Bacillota</taxon>
        <taxon>Clostridia</taxon>
        <taxon>Eubacteriales</taxon>
        <taxon>Oscillospiraceae</taxon>
        <taxon>Fumia</taxon>
    </lineage>
</organism>
<keyword evidence="5" id="KW-0249">Electron transport</keyword>
<dbReference type="GO" id="GO:0051539">
    <property type="term" value="F:4 iron, 4 sulfur cluster binding"/>
    <property type="evidence" value="ECO:0007669"/>
    <property type="project" value="UniProtKB-KW"/>
</dbReference>
<dbReference type="Pfam" id="PF12838">
    <property type="entry name" value="Fer4_7"/>
    <property type="match status" value="1"/>
</dbReference>
<dbReference type="GO" id="GO:0046872">
    <property type="term" value="F:metal ion binding"/>
    <property type="evidence" value="ECO:0007669"/>
    <property type="project" value="UniProtKB-KW"/>
</dbReference>
<evidence type="ECO:0000259" key="8">
    <source>
        <dbReference type="PROSITE" id="PS51379"/>
    </source>
</evidence>
<evidence type="ECO:0000256" key="7">
    <source>
        <dbReference type="ARBA" id="ARBA00023014"/>
    </source>
</evidence>
<reference evidence="9" key="1">
    <citation type="submission" date="2020-08" db="EMBL/GenBank/DDBJ databases">
        <title>Genome public.</title>
        <authorList>
            <person name="Liu C."/>
            <person name="Sun Q."/>
        </authorList>
    </citation>
    <scope>NUCLEOTIDE SEQUENCE</scope>
    <source>
        <strain evidence="9">NSJ-33</strain>
    </source>
</reference>
<evidence type="ECO:0000256" key="1">
    <source>
        <dbReference type="ARBA" id="ARBA00022448"/>
    </source>
</evidence>
<name>A0A926E3T0_9FIRM</name>
<evidence type="ECO:0000256" key="4">
    <source>
        <dbReference type="ARBA" id="ARBA00022737"/>
    </source>
</evidence>
<accession>A0A926E3T0</accession>